<dbReference type="InterPro" id="IPR013154">
    <property type="entry name" value="ADH-like_N"/>
</dbReference>
<evidence type="ECO:0000256" key="6">
    <source>
        <dbReference type="ARBA" id="ARBA00023002"/>
    </source>
</evidence>
<evidence type="ECO:0000256" key="8">
    <source>
        <dbReference type="RuleBase" id="RU361277"/>
    </source>
</evidence>
<dbReference type="Pfam" id="PF00107">
    <property type="entry name" value="ADH_zinc_N"/>
    <property type="match status" value="1"/>
</dbReference>
<dbReference type="SUPFAM" id="SSF50129">
    <property type="entry name" value="GroES-like"/>
    <property type="match status" value="1"/>
</dbReference>
<dbReference type="GO" id="GO:0005737">
    <property type="term" value="C:cytoplasm"/>
    <property type="evidence" value="ECO:0007669"/>
    <property type="project" value="TreeGrafter"/>
</dbReference>
<dbReference type="AlphaFoldDB" id="A0A4Q8AHJ0"/>
<feature type="region of interest" description="Disordered" evidence="9">
    <location>
        <begin position="378"/>
        <end position="401"/>
    </location>
</feature>
<evidence type="ECO:0000256" key="1">
    <source>
        <dbReference type="ARBA" id="ARBA00001947"/>
    </source>
</evidence>
<evidence type="ECO:0000259" key="10">
    <source>
        <dbReference type="Pfam" id="PF00107"/>
    </source>
</evidence>
<evidence type="ECO:0000256" key="5">
    <source>
        <dbReference type="ARBA" id="ARBA00022833"/>
    </source>
</evidence>
<dbReference type="InterPro" id="IPR036291">
    <property type="entry name" value="NAD(P)-bd_dom_sf"/>
</dbReference>
<comment type="cofactor">
    <cofactor evidence="1 8">
        <name>Zn(2+)</name>
        <dbReference type="ChEBI" id="CHEBI:29105"/>
    </cofactor>
</comment>
<comment type="caution">
    <text evidence="12">The sequence shown here is derived from an EMBL/GenBank/DDBJ whole genome shotgun (WGS) entry which is preliminary data.</text>
</comment>
<protein>
    <recommendedName>
        <fullName evidence="3">alcohol dehydrogenase</fullName>
        <ecNumber evidence="3">1.1.1.1</ecNumber>
    </recommendedName>
</protein>
<feature type="domain" description="Alcohol dehydrogenase-like C-terminal" evidence="10">
    <location>
        <begin position="210"/>
        <end position="343"/>
    </location>
</feature>
<dbReference type="InterPro" id="IPR011032">
    <property type="entry name" value="GroES-like_sf"/>
</dbReference>
<comment type="similarity">
    <text evidence="2 8">Belongs to the zinc-containing alcohol dehydrogenase family.</text>
</comment>
<evidence type="ECO:0000256" key="7">
    <source>
        <dbReference type="ARBA" id="ARBA00023027"/>
    </source>
</evidence>
<dbReference type="EMBL" id="SHLC01000001">
    <property type="protein sequence ID" value="RZU63870.1"/>
    <property type="molecule type" value="Genomic_DNA"/>
</dbReference>
<dbReference type="PANTHER" id="PTHR42940">
    <property type="entry name" value="ALCOHOL DEHYDROGENASE 1-RELATED"/>
    <property type="match status" value="1"/>
</dbReference>
<accession>A0A4Q8AHJ0</accession>
<feature type="domain" description="Alcohol dehydrogenase-like N-terminal" evidence="11">
    <location>
        <begin position="47"/>
        <end position="158"/>
    </location>
</feature>
<dbReference type="PANTHER" id="PTHR42940:SF3">
    <property type="entry name" value="ALCOHOL DEHYDROGENASE 1-RELATED"/>
    <property type="match status" value="1"/>
</dbReference>
<dbReference type="EC" id="1.1.1.1" evidence="3"/>
<dbReference type="PROSITE" id="PS00059">
    <property type="entry name" value="ADH_ZINC"/>
    <property type="match status" value="1"/>
</dbReference>
<dbReference type="InterPro" id="IPR017743">
    <property type="entry name" value="ADH_phosphonate_catab-assoc"/>
</dbReference>
<feature type="region of interest" description="Disordered" evidence="9">
    <location>
        <begin position="437"/>
        <end position="463"/>
    </location>
</feature>
<dbReference type="InterPro" id="IPR002328">
    <property type="entry name" value="ADH_Zn_CS"/>
</dbReference>
<evidence type="ECO:0000259" key="11">
    <source>
        <dbReference type="Pfam" id="PF08240"/>
    </source>
</evidence>
<dbReference type="RefSeq" id="WP_130504478.1">
    <property type="nucleotide sequence ID" value="NZ_SHLC01000001.1"/>
</dbReference>
<dbReference type="Gene3D" id="3.90.180.10">
    <property type="entry name" value="Medium-chain alcohol dehydrogenases, catalytic domain"/>
    <property type="match status" value="1"/>
</dbReference>
<dbReference type="GO" id="GO:0008270">
    <property type="term" value="F:zinc ion binding"/>
    <property type="evidence" value="ECO:0007669"/>
    <property type="project" value="InterPro"/>
</dbReference>
<keyword evidence="4 8" id="KW-0479">Metal-binding</keyword>
<name>A0A4Q8AHJ0_9MICO</name>
<dbReference type="InterPro" id="IPR013149">
    <property type="entry name" value="ADH-like_C"/>
</dbReference>
<dbReference type="Gene3D" id="3.40.50.720">
    <property type="entry name" value="NAD(P)-binding Rossmann-like Domain"/>
    <property type="match status" value="1"/>
</dbReference>
<dbReference type="CDD" id="cd08231">
    <property type="entry name" value="MDR_TM0436_like"/>
    <property type="match status" value="1"/>
</dbReference>
<evidence type="ECO:0000256" key="9">
    <source>
        <dbReference type="SAM" id="MobiDB-lite"/>
    </source>
</evidence>
<reference evidence="12 13" key="1">
    <citation type="submission" date="2019-02" db="EMBL/GenBank/DDBJ databases">
        <title>Sequencing the genomes of 1000 actinobacteria strains.</title>
        <authorList>
            <person name="Klenk H.-P."/>
        </authorList>
    </citation>
    <scope>NUCLEOTIDE SEQUENCE [LARGE SCALE GENOMIC DNA]</scope>
    <source>
        <strain evidence="12 13">DSM 18319</strain>
    </source>
</reference>
<feature type="compositionally biased region" description="Basic and acidic residues" evidence="9">
    <location>
        <begin position="449"/>
        <end position="463"/>
    </location>
</feature>
<dbReference type="Proteomes" id="UP000291483">
    <property type="component" value="Unassembled WGS sequence"/>
</dbReference>
<evidence type="ECO:0000313" key="13">
    <source>
        <dbReference type="Proteomes" id="UP000291483"/>
    </source>
</evidence>
<dbReference type="SUPFAM" id="SSF51735">
    <property type="entry name" value="NAD(P)-binding Rossmann-fold domains"/>
    <property type="match status" value="1"/>
</dbReference>
<keyword evidence="13" id="KW-1185">Reference proteome</keyword>
<gene>
    <name evidence="12" type="ORF">EV379_0159</name>
</gene>
<keyword evidence="7" id="KW-0520">NAD</keyword>
<organism evidence="12 13">
    <name type="scientific">Microterricola gilva</name>
    <dbReference type="NCBI Taxonomy" id="393267"/>
    <lineage>
        <taxon>Bacteria</taxon>
        <taxon>Bacillati</taxon>
        <taxon>Actinomycetota</taxon>
        <taxon>Actinomycetes</taxon>
        <taxon>Micrococcales</taxon>
        <taxon>Microbacteriaceae</taxon>
        <taxon>Microterricola</taxon>
    </lineage>
</organism>
<proteinExistence type="inferred from homology"/>
<evidence type="ECO:0000256" key="3">
    <source>
        <dbReference type="ARBA" id="ARBA00013190"/>
    </source>
</evidence>
<keyword evidence="5 8" id="KW-0862">Zinc</keyword>
<keyword evidence="6" id="KW-0560">Oxidoreductase</keyword>
<sequence length="463" mass="47212">MPGTALASPRTDSLDLDLTPAALAMVWPGVGRAHEALAVPGIRLAHGDALVSVELATVCGSDVHTATGHRPGPVPSVLGHEQVGRVLATAGPVRAVDGRRLEPGMRVIWSVVVSCGRCARCRRGLSNKCSSATKYGHEAVHHEWELSGGFASAVHLKRGTGIVIVDDETPAGVLAPASCATATVVAAIEAAEQITPLSGRTVLVTGAGMLGLTATAMATDAGARVIVSDPSAERRAAALRFGAAAVADPTRPSGSAGSLKRVLAAQTRGRGLCDVALELSGAVPAVTSAIASLDTGGVLVLVGSVSPSAPVQLDPERVVRQLLTVRGVHNYTPAQLQRAADYLATAWRRRPFEQLLGEVFPLEQIDAAFDAARALGGPTPAPAATGSPRAAAGSPSGSVVDAPASDRALALFRPPASESDADRPTVVAPVAARIGLAPSAIPHAVPTPHPDRDRTGRRIHPAD</sequence>
<dbReference type="Pfam" id="PF08240">
    <property type="entry name" value="ADH_N"/>
    <property type="match status" value="1"/>
</dbReference>
<feature type="compositionally biased region" description="Low complexity" evidence="9">
    <location>
        <begin position="378"/>
        <end position="398"/>
    </location>
</feature>
<dbReference type="OrthoDB" id="9797931at2"/>
<evidence type="ECO:0000313" key="12">
    <source>
        <dbReference type="EMBL" id="RZU63870.1"/>
    </source>
</evidence>
<evidence type="ECO:0000256" key="2">
    <source>
        <dbReference type="ARBA" id="ARBA00008072"/>
    </source>
</evidence>
<dbReference type="NCBIfam" id="TIGR03366">
    <property type="entry name" value="HpnZ_proposed"/>
    <property type="match status" value="1"/>
</dbReference>
<evidence type="ECO:0000256" key="4">
    <source>
        <dbReference type="ARBA" id="ARBA00022723"/>
    </source>
</evidence>
<dbReference type="GO" id="GO:0004022">
    <property type="term" value="F:alcohol dehydrogenase (NAD+) activity"/>
    <property type="evidence" value="ECO:0007669"/>
    <property type="project" value="UniProtKB-EC"/>
</dbReference>